<organism evidence="1 2">
    <name type="scientific">Symbiodinium natans</name>
    <dbReference type="NCBI Taxonomy" id="878477"/>
    <lineage>
        <taxon>Eukaryota</taxon>
        <taxon>Sar</taxon>
        <taxon>Alveolata</taxon>
        <taxon>Dinophyceae</taxon>
        <taxon>Suessiales</taxon>
        <taxon>Symbiodiniaceae</taxon>
        <taxon>Symbiodinium</taxon>
    </lineage>
</organism>
<evidence type="ECO:0000313" key="2">
    <source>
        <dbReference type="Proteomes" id="UP000604046"/>
    </source>
</evidence>
<sequence>MKAAKRFLHHQEVLDTAAQQGRHFLHFTINIRHVLRNKGLVVGCGLGGQTSEVDWKEPRRVLFAVLDEAAYEAAAKEEALDVGCRGIDMPGAFQLIDTDLDTLTPTAIE</sequence>
<keyword evidence="2" id="KW-1185">Reference proteome</keyword>
<dbReference type="Proteomes" id="UP000604046">
    <property type="component" value="Unassembled WGS sequence"/>
</dbReference>
<reference evidence="1" key="1">
    <citation type="submission" date="2021-02" db="EMBL/GenBank/DDBJ databases">
        <authorList>
            <person name="Dougan E. K."/>
            <person name="Rhodes N."/>
            <person name="Thang M."/>
            <person name="Chan C."/>
        </authorList>
    </citation>
    <scope>NUCLEOTIDE SEQUENCE</scope>
</reference>
<proteinExistence type="predicted"/>
<comment type="caution">
    <text evidence="1">The sequence shown here is derived from an EMBL/GenBank/DDBJ whole genome shotgun (WGS) entry which is preliminary data.</text>
</comment>
<protein>
    <submittedName>
        <fullName evidence="1">Uncharacterized protein</fullName>
    </submittedName>
</protein>
<evidence type="ECO:0000313" key="1">
    <source>
        <dbReference type="EMBL" id="CAE7205920.1"/>
    </source>
</evidence>
<accession>A0A812JG66</accession>
<dbReference type="AlphaFoldDB" id="A0A812JG66"/>
<name>A0A812JG66_9DINO</name>
<dbReference type="EMBL" id="CAJNDS010000435">
    <property type="protein sequence ID" value="CAE7205920.1"/>
    <property type="molecule type" value="Genomic_DNA"/>
</dbReference>
<gene>
    <name evidence="1" type="ORF">SNAT2548_LOCUS6535</name>
</gene>